<keyword evidence="2" id="KW-0732">Signal</keyword>
<name>A0A7Y9UTT0_9ACTN</name>
<keyword evidence="4" id="KW-1185">Reference proteome</keyword>
<evidence type="ECO:0000313" key="4">
    <source>
        <dbReference type="Proteomes" id="UP000540656"/>
    </source>
</evidence>
<feature type="signal peptide" evidence="2">
    <location>
        <begin position="1"/>
        <end position="25"/>
    </location>
</feature>
<dbReference type="RefSeq" id="WP_179500399.1">
    <property type="nucleotide sequence ID" value="NZ_JACCAA010000001.1"/>
</dbReference>
<feature type="chain" id="PRO_5031284417" description="Collagen-like protein" evidence="2">
    <location>
        <begin position="26"/>
        <end position="252"/>
    </location>
</feature>
<accession>A0A7Y9UTT0</accession>
<evidence type="ECO:0000256" key="2">
    <source>
        <dbReference type="SAM" id="SignalP"/>
    </source>
</evidence>
<sequence>MKRLTPSLAISVLALVVATGGASYAAVSVGSDDVRDNSLTTFDIADNTIHSFDIKNSTVRSADIRDGSLLAKDFKAGSLPAGPKGATGARGATGPAGADGSDGAPGVAGPAGTDGAPARWVLVDANGQIEAQSGGFTVIAGYPETPAAANGNVYIDSGEDLSDNGVVATLAMTNQIDQNADEIKNGRAPGADANPEFSGEVTASVCGIATVVACAPTGTNNSSHFVVSPRMSDGSVTGPDTRKRFYVVIAGQ</sequence>
<evidence type="ECO:0000256" key="1">
    <source>
        <dbReference type="SAM" id="MobiDB-lite"/>
    </source>
</evidence>
<evidence type="ECO:0008006" key="5">
    <source>
        <dbReference type="Google" id="ProtNLM"/>
    </source>
</evidence>
<comment type="caution">
    <text evidence="3">The sequence shown here is derived from an EMBL/GenBank/DDBJ whole genome shotgun (WGS) entry which is preliminary data.</text>
</comment>
<feature type="region of interest" description="Disordered" evidence="1">
    <location>
        <begin position="81"/>
        <end position="112"/>
    </location>
</feature>
<evidence type="ECO:0000313" key="3">
    <source>
        <dbReference type="EMBL" id="NYG59069.1"/>
    </source>
</evidence>
<dbReference type="AlphaFoldDB" id="A0A7Y9UTT0"/>
<organism evidence="3 4">
    <name type="scientific">Nocardioides daedukensis</name>
    <dbReference type="NCBI Taxonomy" id="634462"/>
    <lineage>
        <taxon>Bacteria</taxon>
        <taxon>Bacillati</taxon>
        <taxon>Actinomycetota</taxon>
        <taxon>Actinomycetes</taxon>
        <taxon>Propionibacteriales</taxon>
        <taxon>Nocardioidaceae</taxon>
        <taxon>Nocardioides</taxon>
    </lineage>
</organism>
<dbReference type="EMBL" id="JACCAA010000001">
    <property type="protein sequence ID" value="NYG59069.1"/>
    <property type="molecule type" value="Genomic_DNA"/>
</dbReference>
<protein>
    <recommendedName>
        <fullName evidence="5">Collagen-like protein</fullName>
    </recommendedName>
</protein>
<gene>
    <name evidence="3" type="ORF">BJ980_001992</name>
</gene>
<proteinExistence type="predicted"/>
<reference evidence="3 4" key="1">
    <citation type="submission" date="2020-07" db="EMBL/GenBank/DDBJ databases">
        <title>Sequencing the genomes of 1000 actinobacteria strains.</title>
        <authorList>
            <person name="Klenk H.-P."/>
        </authorList>
    </citation>
    <scope>NUCLEOTIDE SEQUENCE [LARGE SCALE GENOMIC DNA]</scope>
    <source>
        <strain evidence="3 4">DSM 23819</strain>
    </source>
</reference>
<dbReference type="Proteomes" id="UP000540656">
    <property type="component" value="Unassembled WGS sequence"/>
</dbReference>